<dbReference type="GeneID" id="20520965"/>
<protein>
    <submittedName>
        <fullName evidence="1">Uncharacterized protein</fullName>
    </submittedName>
</protein>
<dbReference type="EMBL" id="CP003520">
    <property type="protein sequence ID" value="AFN82675.1"/>
    <property type="molecule type" value="Genomic_DNA"/>
</dbReference>
<evidence type="ECO:0000313" key="1">
    <source>
        <dbReference type="EMBL" id="AFN82675.1"/>
    </source>
</evidence>
<dbReference type="RefSeq" id="XP_009264172.1">
    <property type="nucleotide sequence ID" value="XM_009265897.1"/>
</dbReference>
<sequence length="104" mass="12355">MEESEELRYLMRLVPEYMRIGGEGYILHRMNRAVNEDSWGKAMFCGRCLHLYIPVVNSRIRYDGVLTIECLGCGGKYVFNRTSGEFWKDSYEDKEAKTLEYYFR</sequence>
<reference evidence="1 2" key="1">
    <citation type="journal article" date="2012" name="Proc. Natl. Acad. Sci. U.S.A.">
        <title>Gain and loss of multiple functionally related, horizontally transferred genes in the reduced genomes of two microsporidian parasites.</title>
        <authorList>
            <person name="Pombert J.-F."/>
            <person name="Selman M."/>
            <person name="Burki F."/>
            <person name="Bardell F.T."/>
            <person name="Farinelli L."/>
            <person name="Solter L.F."/>
            <person name="Whitman D.W."/>
            <person name="Weiss L.M."/>
            <person name="Corradi N."/>
            <person name="Keeling P.J."/>
        </authorList>
    </citation>
    <scope>NUCLEOTIDE SEQUENCE [LARGE SCALE GENOMIC DNA]</scope>
    <source>
        <strain evidence="1 2">SJ-2008</strain>
    </source>
</reference>
<dbReference type="OrthoDB" id="2190306at2759"/>
<proteinExistence type="predicted"/>
<keyword evidence="2" id="KW-1185">Reference proteome</keyword>
<dbReference type="AlphaFoldDB" id="I7ADN2"/>
<gene>
    <name evidence="1" type="ordered locus">EROM_030540</name>
</gene>
<organism evidence="1 2">
    <name type="scientific">Encephalitozoon romaleae (strain SJ-2008)</name>
    <name type="common">Microsporidian parasite</name>
    <dbReference type="NCBI Taxonomy" id="1178016"/>
    <lineage>
        <taxon>Eukaryota</taxon>
        <taxon>Fungi</taxon>
        <taxon>Fungi incertae sedis</taxon>
        <taxon>Microsporidia</taxon>
        <taxon>Unikaryonidae</taxon>
        <taxon>Encephalitozoon</taxon>
    </lineage>
</organism>
<accession>I7ADN2</accession>
<name>I7ADN2_ENCRO</name>
<dbReference type="Proteomes" id="UP000010094">
    <property type="component" value="Chromosome III"/>
</dbReference>
<dbReference type="KEGG" id="ero:EROM_030540"/>
<dbReference type="HOGENOM" id="CLU_169142_0_0_1"/>
<evidence type="ECO:0000313" key="2">
    <source>
        <dbReference type="Proteomes" id="UP000010094"/>
    </source>
</evidence>
<dbReference type="VEuPathDB" id="MicrosporidiaDB:EROM_030540"/>